<dbReference type="InterPro" id="IPR003741">
    <property type="entry name" value="LUD_dom"/>
</dbReference>
<dbReference type="PANTHER" id="PTHR47153:SF2">
    <property type="entry name" value="LACTATE UTILIZATION PROTEIN B"/>
    <property type="match status" value="1"/>
</dbReference>
<evidence type="ECO:0000256" key="6">
    <source>
        <dbReference type="ARBA" id="ARBA00023004"/>
    </source>
</evidence>
<evidence type="ECO:0000256" key="1">
    <source>
        <dbReference type="ARBA" id="ARBA00022448"/>
    </source>
</evidence>
<evidence type="ECO:0000259" key="8">
    <source>
        <dbReference type="PROSITE" id="PS51379"/>
    </source>
</evidence>
<dbReference type="GO" id="GO:0006089">
    <property type="term" value="P:lactate metabolic process"/>
    <property type="evidence" value="ECO:0007669"/>
    <property type="project" value="InterPro"/>
</dbReference>
<dbReference type="OrthoDB" id="9782337at2"/>
<evidence type="ECO:0000313" key="9">
    <source>
        <dbReference type="EMBL" id="SHF00658.1"/>
    </source>
</evidence>
<dbReference type="InterPro" id="IPR004452">
    <property type="entry name" value="LutB/LldF"/>
</dbReference>
<dbReference type="InterPro" id="IPR024185">
    <property type="entry name" value="FTHF_cligase-like_sf"/>
</dbReference>
<dbReference type="AlphaFoldDB" id="A0A1M4Y4M6"/>
<dbReference type="Pfam" id="PF02589">
    <property type="entry name" value="LUD_dom"/>
    <property type="match status" value="2"/>
</dbReference>
<dbReference type="SUPFAM" id="SSF54862">
    <property type="entry name" value="4Fe-4S ferredoxins"/>
    <property type="match status" value="1"/>
</dbReference>
<dbReference type="InterPro" id="IPR037171">
    <property type="entry name" value="NagB/RpiA_transferase-like"/>
</dbReference>
<dbReference type="NCBIfam" id="TIGR00273">
    <property type="entry name" value="LutB/LldF family L-lactate oxidation iron-sulfur protein"/>
    <property type="match status" value="1"/>
</dbReference>
<dbReference type="Pfam" id="PF13183">
    <property type="entry name" value="Fer4_8"/>
    <property type="match status" value="1"/>
</dbReference>
<evidence type="ECO:0000256" key="2">
    <source>
        <dbReference type="ARBA" id="ARBA00022485"/>
    </source>
</evidence>
<dbReference type="InterPro" id="IPR017900">
    <property type="entry name" value="4Fe4S_Fe_S_CS"/>
</dbReference>
<accession>A0A1M4Y4M6</accession>
<dbReference type="PROSITE" id="PS51379">
    <property type="entry name" value="4FE4S_FER_2"/>
    <property type="match status" value="1"/>
</dbReference>
<protein>
    <submittedName>
        <fullName evidence="9">Iron-sulfur cluster-binding protein</fullName>
    </submittedName>
</protein>
<keyword evidence="1" id="KW-0813">Transport</keyword>
<dbReference type="EMBL" id="FQUL01000054">
    <property type="protein sequence ID" value="SHF00658.1"/>
    <property type="molecule type" value="Genomic_DNA"/>
</dbReference>
<dbReference type="GO" id="GO:0051539">
    <property type="term" value="F:4 iron, 4 sulfur cluster binding"/>
    <property type="evidence" value="ECO:0007669"/>
    <property type="project" value="UniProtKB-KW"/>
</dbReference>
<evidence type="ECO:0000256" key="3">
    <source>
        <dbReference type="ARBA" id="ARBA00022723"/>
    </source>
</evidence>
<dbReference type="Gene3D" id="1.10.1060.10">
    <property type="entry name" value="Alpha-helical ferredoxin"/>
    <property type="match status" value="1"/>
</dbReference>
<name>A0A1M4Y4M6_9ACTN</name>
<evidence type="ECO:0000256" key="7">
    <source>
        <dbReference type="ARBA" id="ARBA00023014"/>
    </source>
</evidence>
<keyword evidence="2" id="KW-0004">4Fe-4S</keyword>
<keyword evidence="4" id="KW-0677">Repeat</keyword>
<organism evidence="9 10">
    <name type="scientific">Ferrithrix thermotolerans DSM 19514</name>
    <dbReference type="NCBI Taxonomy" id="1121881"/>
    <lineage>
        <taxon>Bacteria</taxon>
        <taxon>Bacillati</taxon>
        <taxon>Actinomycetota</taxon>
        <taxon>Acidimicrobiia</taxon>
        <taxon>Acidimicrobiales</taxon>
        <taxon>Acidimicrobiaceae</taxon>
        <taxon>Ferrithrix</taxon>
    </lineage>
</organism>
<dbReference type="PROSITE" id="PS00198">
    <property type="entry name" value="4FE4S_FER_1"/>
    <property type="match status" value="1"/>
</dbReference>
<dbReference type="Proteomes" id="UP000184295">
    <property type="component" value="Unassembled WGS sequence"/>
</dbReference>
<dbReference type="InterPro" id="IPR017896">
    <property type="entry name" value="4Fe4S_Fe-S-bd"/>
</dbReference>
<sequence length="731" mass="80394">MAERLFSSDTSFPKLAKVELGDTQLRKNLQHATHTIRNRRRTVVDEVESWQELRKEAALIKDHTLSNLDTYLELLQQQVEDKGGHVHFAHDAKEANEIVKNLVRTTAVSDVVKVKSMTTAEIGLNDALKEAGINSYETDLAELIVQLDDDLPSHILVPAIHKNRSQIREIFLREMEKRGTPAPKDLTDDPVALASAARIHLRNRFLGSKVGISGANFLVAESGSLVIVESEGNGRMCVTLPETLISIVGVEKLLPTWESLSVFMQLLPRSSTGERMNPYTSIFSGVTPGDGPKDFHLVLLDNGRSGMLNDPFRRQTLRCIRCSACLNVCPVYERAGGHAYGSPYPGPIGAILQPQLRLGTWGELERSLPYASSLCGACYEVCPVMIDIPKILVDLRSQVVDDRRTTSPPSMEALAMRAVKTIFSSSTLFERSAALSQVPSKLFHVNKIKHLPGYLSRWTNARDLPLPGSPSFRQWLGDKRPSVITLSGSARPRPRSSLSWSRLRLRSLALVGSKRARSINVPTSKKTTVLSTIASSCATNDGLRGAPVPKVRRTQVNTAPEDELIELLCDRLSDYKAHVHDSDSDSVLEVITEVLRETNTGTIVVPQGLPEEYYTHLSAKVTVDSEDLDAIELDKIDTAITQCALAVAETGTIVLDGSLGQGRRIVSLIPDHHIVILRKSQVVKGVAEAVDRLDPTKAQTWISGPSATSDIELTRIEGVHGPRRLDVILTH</sequence>
<evidence type="ECO:0000313" key="10">
    <source>
        <dbReference type="Proteomes" id="UP000184295"/>
    </source>
</evidence>
<feature type="domain" description="4Fe-4S ferredoxin-type" evidence="8">
    <location>
        <begin position="309"/>
        <end position="331"/>
    </location>
</feature>
<proteinExistence type="predicted"/>
<keyword evidence="5" id="KW-0249">Electron transport</keyword>
<keyword evidence="10" id="KW-1185">Reference proteome</keyword>
<dbReference type="InterPro" id="IPR009051">
    <property type="entry name" value="Helical_ferredxn"/>
</dbReference>
<keyword evidence="6" id="KW-0408">Iron</keyword>
<dbReference type="GO" id="GO:0046872">
    <property type="term" value="F:metal ion binding"/>
    <property type="evidence" value="ECO:0007669"/>
    <property type="project" value="UniProtKB-KW"/>
</dbReference>
<gene>
    <name evidence="9" type="ORF">SAMN02745225_02235</name>
</gene>
<dbReference type="Gene3D" id="3.40.50.10420">
    <property type="entry name" value="NagB/RpiA/CoA transferase-like"/>
    <property type="match status" value="2"/>
</dbReference>
<dbReference type="STRING" id="1121881.SAMN02745225_02235"/>
<evidence type="ECO:0000256" key="5">
    <source>
        <dbReference type="ARBA" id="ARBA00022982"/>
    </source>
</evidence>
<dbReference type="SUPFAM" id="SSF100950">
    <property type="entry name" value="NagB/RpiA/CoA transferase-like"/>
    <property type="match status" value="2"/>
</dbReference>
<dbReference type="PANTHER" id="PTHR47153">
    <property type="entry name" value="LACTATE UTILIZATION PROTEIN B"/>
    <property type="match status" value="1"/>
</dbReference>
<keyword evidence="7" id="KW-0411">Iron-sulfur</keyword>
<keyword evidence="3" id="KW-0479">Metal-binding</keyword>
<reference evidence="10" key="1">
    <citation type="submission" date="2016-11" db="EMBL/GenBank/DDBJ databases">
        <authorList>
            <person name="Varghese N."/>
            <person name="Submissions S."/>
        </authorList>
    </citation>
    <scope>NUCLEOTIDE SEQUENCE [LARGE SCALE GENOMIC DNA]</scope>
    <source>
        <strain evidence="10">DSM 19514</strain>
    </source>
</reference>
<evidence type="ECO:0000256" key="4">
    <source>
        <dbReference type="ARBA" id="ARBA00022737"/>
    </source>
</evidence>